<dbReference type="AlphaFoldDB" id="G0NTN8"/>
<keyword evidence="4" id="KW-0297">G-protein coupled receptor</keyword>
<evidence type="ECO:0000256" key="1">
    <source>
        <dbReference type="ARBA" id="ARBA00004141"/>
    </source>
</evidence>
<evidence type="ECO:0000256" key="8">
    <source>
        <dbReference type="SAM" id="Phobius"/>
    </source>
</evidence>
<evidence type="ECO:0000313" key="10">
    <source>
        <dbReference type="EMBL" id="EGT37255.1"/>
    </source>
</evidence>
<dbReference type="Gene3D" id="1.20.1070.10">
    <property type="entry name" value="Rhodopsin 7-helix transmembrane proteins"/>
    <property type="match status" value="1"/>
</dbReference>
<keyword evidence="11" id="KW-1185">Reference proteome</keyword>
<feature type="transmembrane region" description="Helical" evidence="8">
    <location>
        <begin position="170"/>
        <end position="194"/>
    </location>
</feature>
<evidence type="ECO:0000256" key="7">
    <source>
        <dbReference type="ARBA" id="ARBA00023224"/>
    </source>
</evidence>
<dbReference type="OrthoDB" id="5853161at2759"/>
<dbReference type="GO" id="GO:0005886">
    <property type="term" value="C:plasma membrane"/>
    <property type="evidence" value="ECO:0007669"/>
    <property type="project" value="TreeGrafter"/>
</dbReference>
<dbReference type="eggNOG" id="ENOG502THD5">
    <property type="taxonomic scope" value="Eukaryota"/>
</dbReference>
<dbReference type="Pfam" id="PF10323">
    <property type="entry name" value="7TM_GPCR_Srv"/>
    <property type="match status" value="1"/>
</dbReference>
<dbReference type="PANTHER" id="PTHR24238:SF26">
    <property type="entry name" value="G-PROTEIN COUPLED RECEPTORS FAMILY 1 PROFILE DOMAIN-CONTAINING PROTEIN"/>
    <property type="match status" value="1"/>
</dbReference>
<gene>
    <name evidence="10" type="ORF">CAEBREN_14158</name>
</gene>
<feature type="transmembrane region" description="Helical" evidence="8">
    <location>
        <begin position="225"/>
        <end position="243"/>
    </location>
</feature>
<evidence type="ECO:0000313" key="11">
    <source>
        <dbReference type="Proteomes" id="UP000008068"/>
    </source>
</evidence>
<feature type="transmembrane region" description="Helical" evidence="8">
    <location>
        <begin position="43"/>
        <end position="66"/>
    </location>
</feature>
<dbReference type="InterPro" id="IPR017452">
    <property type="entry name" value="GPCR_Rhodpsn_7TM"/>
</dbReference>
<keyword evidence="2 8" id="KW-0812">Transmembrane</keyword>
<proteinExistence type="predicted"/>
<organism evidence="11">
    <name type="scientific">Caenorhabditis brenneri</name>
    <name type="common">Nematode worm</name>
    <dbReference type="NCBI Taxonomy" id="135651"/>
    <lineage>
        <taxon>Eukaryota</taxon>
        <taxon>Metazoa</taxon>
        <taxon>Ecdysozoa</taxon>
        <taxon>Nematoda</taxon>
        <taxon>Chromadorea</taxon>
        <taxon>Rhabditida</taxon>
        <taxon>Rhabditina</taxon>
        <taxon>Rhabditomorpha</taxon>
        <taxon>Rhabditoidea</taxon>
        <taxon>Rhabditidae</taxon>
        <taxon>Peloderinae</taxon>
        <taxon>Caenorhabditis</taxon>
    </lineage>
</organism>
<sequence>MLTPTWQMDVFIYQTVVLIPIYVFILLDFVIFRRKHRSFQGPYYTLMVSQGIADIATISIFSSLVLARYFSVGNLFLYSLRPFMPIFYANSGPMMFVMRIVGVFLISTQRYLTVCRYQGALNYHLNHCPPLLLIMFHWFLGTLIYFPALLHSDATFENEISLFIMTSGMHAQVFSVTVAASFATIGVSIIVMYSRIAVAMIKARNVSKTGIVSKNSSNRGQDARLTLHVLVLVVFCIICFVYYLGEFYLSFDEDRTRLKAFRLYYPTVSGNFSFINPVMLLTLNRDVQSRMISVFCGWCYQPPKVTAMSIIAQRISSKGGLI</sequence>
<reference evidence="11" key="1">
    <citation type="submission" date="2011-07" db="EMBL/GenBank/DDBJ databases">
        <authorList>
            <consortium name="Caenorhabditis brenneri Sequencing and Analysis Consortium"/>
            <person name="Wilson R.K."/>
        </authorList>
    </citation>
    <scope>NUCLEOTIDE SEQUENCE [LARGE SCALE GENOMIC DNA]</scope>
    <source>
        <strain evidence="11">PB2801</strain>
    </source>
</reference>
<evidence type="ECO:0000256" key="3">
    <source>
        <dbReference type="ARBA" id="ARBA00022989"/>
    </source>
</evidence>
<evidence type="ECO:0000256" key="6">
    <source>
        <dbReference type="ARBA" id="ARBA00023170"/>
    </source>
</evidence>
<dbReference type="PROSITE" id="PS50262">
    <property type="entry name" value="G_PROTEIN_RECEP_F1_2"/>
    <property type="match status" value="1"/>
</dbReference>
<keyword evidence="5 8" id="KW-0472">Membrane</keyword>
<feature type="transmembrane region" description="Helical" evidence="8">
    <location>
        <begin position="128"/>
        <end position="150"/>
    </location>
</feature>
<feature type="transmembrane region" description="Helical" evidence="8">
    <location>
        <begin position="12"/>
        <end position="31"/>
    </location>
</feature>
<dbReference type="HOGENOM" id="CLU_855858_0_0_1"/>
<keyword evidence="7" id="KW-0807">Transducer</keyword>
<evidence type="ECO:0000256" key="2">
    <source>
        <dbReference type="ARBA" id="ARBA00022692"/>
    </source>
</evidence>
<feature type="transmembrane region" description="Helical" evidence="8">
    <location>
        <begin position="263"/>
        <end position="283"/>
    </location>
</feature>
<dbReference type="Proteomes" id="UP000008068">
    <property type="component" value="Unassembled WGS sequence"/>
</dbReference>
<comment type="subcellular location">
    <subcellularLocation>
        <location evidence="1">Membrane</location>
        <topology evidence="1">Multi-pass membrane protein</topology>
    </subcellularLocation>
</comment>
<keyword evidence="3 8" id="KW-1133">Transmembrane helix</keyword>
<feature type="domain" description="G-protein coupled receptors family 1 profile" evidence="9">
    <location>
        <begin position="23"/>
        <end position="280"/>
    </location>
</feature>
<accession>G0NTN8</accession>
<name>G0NTN8_CAEBE</name>
<dbReference type="InterPro" id="IPR019426">
    <property type="entry name" value="7TM_GPCR_serpentine_rcpt_Srv"/>
</dbReference>
<dbReference type="PANTHER" id="PTHR24238">
    <property type="entry name" value="G-PROTEIN COUPLED RECEPTOR"/>
    <property type="match status" value="1"/>
</dbReference>
<dbReference type="SUPFAM" id="SSF81321">
    <property type="entry name" value="Family A G protein-coupled receptor-like"/>
    <property type="match status" value="1"/>
</dbReference>
<dbReference type="InParanoid" id="G0NTN8"/>
<dbReference type="EMBL" id="GL379944">
    <property type="protein sequence ID" value="EGT37255.1"/>
    <property type="molecule type" value="Genomic_DNA"/>
</dbReference>
<keyword evidence="6" id="KW-0675">Receptor</keyword>
<evidence type="ECO:0000256" key="4">
    <source>
        <dbReference type="ARBA" id="ARBA00023040"/>
    </source>
</evidence>
<evidence type="ECO:0000259" key="9">
    <source>
        <dbReference type="PROSITE" id="PS50262"/>
    </source>
</evidence>
<dbReference type="OMA" id="IICFVYY"/>
<protein>
    <recommendedName>
        <fullName evidence="9">G-protein coupled receptors family 1 profile domain-containing protein</fullName>
    </recommendedName>
</protein>
<dbReference type="GO" id="GO:0008188">
    <property type="term" value="F:neuropeptide receptor activity"/>
    <property type="evidence" value="ECO:0007669"/>
    <property type="project" value="TreeGrafter"/>
</dbReference>
<evidence type="ECO:0000256" key="5">
    <source>
        <dbReference type="ARBA" id="ARBA00023136"/>
    </source>
</evidence>
<feature type="transmembrane region" description="Helical" evidence="8">
    <location>
        <begin position="86"/>
        <end position="107"/>
    </location>
</feature>